<dbReference type="STRING" id="927083.DB32_003815"/>
<evidence type="ECO:0000256" key="2">
    <source>
        <dbReference type="PROSITE-ProRule" id="PRU00335"/>
    </source>
</evidence>
<dbReference type="InterPro" id="IPR001647">
    <property type="entry name" value="HTH_TetR"/>
</dbReference>
<gene>
    <name evidence="4" type="ORF">DB32_003815</name>
</gene>
<keyword evidence="5" id="KW-1185">Reference proteome</keyword>
<dbReference type="SUPFAM" id="SSF46689">
    <property type="entry name" value="Homeodomain-like"/>
    <property type="match status" value="1"/>
</dbReference>
<reference evidence="4 5" key="1">
    <citation type="submission" date="2015-03" db="EMBL/GenBank/DDBJ databases">
        <title>Genome assembly of Sandaracinus amylolyticus DSM 53668.</title>
        <authorList>
            <person name="Sharma G."/>
            <person name="Subramanian S."/>
        </authorList>
    </citation>
    <scope>NUCLEOTIDE SEQUENCE [LARGE SCALE GENOMIC DNA]</scope>
    <source>
        <strain evidence="4 5">DSM 53668</strain>
    </source>
</reference>
<sequence>MTRQRLPPDQARERILDAAEKRLRDGGLDAVRVQSIARDLGITDAAIHHHFEGRQGLLEALLRRSGRRLKESLRAIDAADPDVIVEKMAQAYDDEGLAELAMWLHHAGWREGGSGTLSALVETAHAARERCGVRVELEDTARAIAWLHLTLATEPLFGGAVLRSVGLSSAKASRGAQRAWVAEAMRRLLFGGTR</sequence>
<dbReference type="PANTHER" id="PTHR30055">
    <property type="entry name" value="HTH-TYPE TRANSCRIPTIONAL REGULATOR RUTR"/>
    <property type="match status" value="1"/>
</dbReference>
<proteinExistence type="predicted"/>
<dbReference type="Pfam" id="PF00440">
    <property type="entry name" value="TetR_N"/>
    <property type="match status" value="1"/>
</dbReference>
<dbReference type="PRINTS" id="PR00455">
    <property type="entry name" value="HTHTETR"/>
</dbReference>
<dbReference type="InterPro" id="IPR050109">
    <property type="entry name" value="HTH-type_TetR-like_transc_reg"/>
</dbReference>
<dbReference type="RefSeq" id="WP_053233816.1">
    <property type="nucleotide sequence ID" value="NZ_CP011125.1"/>
</dbReference>
<dbReference type="PROSITE" id="PS50977">
    <property type="entry name" value="HTH_TETR_2"/>
    <property type="match status" value="1"/>
</dbReference>
<dbReference type="AlphaFoldDB" id="A0A0F6YJ75"/>
<dbReference type="Proteomes" id="UP000034883">
    <property type="component" value="Chromosome"/>
</dbReference>
<dbReference type="Gene3D" id="1.10.357.10">
    <property type="entry name" value="Tetracycline Repressor, domain 2"/>
    <property type="match status" value="1"/>
</dbReference>
<name>A0A0F6YJ75_9BACT</name>
<evidence type="ECO:0000313" key="5">
    <source>
        <dbReference type="Proteomes" id="UP000034883"/>
    </source>
</evidence>
<dbReference type="EMBL" id="CP011125">
    <property type="protein sequence ID" value="AKF06666.1"/>
    <property type="molecule type" value="Genomic_DNA"/>
</dbReference>
<dbReference type="InterPro" id="IPR009057">
    <property type="entry name" value="Homeodomain-like_sf"/>
</dbReference>
<feature type="domain" description="HTH tetR-type" evidence="3">
    <location>
        <begin position="9"/>
        <end position="69"/>
    </location>
</feature>
<dbReference type="PANTHER" id="PTHR30055:SF200">
    <property type="entry name" value="HTH-TYPE TRANSCRIPTIONAL REPRESSOR BDCR"/>
    <property type="match status" value="1"/>
</dbReference>
<dbReference type="OrthoDB" id="9089941at2"/>
<keyword evidence="1 2" id="KW-0238">DNA-binding</keyword>
<dbReference type="KEGG" id="samy:DB32_003815"/>
<accession>A0A0F6YJ75</accession>
<protein>
    <recommendedName>
        <fullName evidence="3">HTH tetR-type domain-containing protein</fullName>
    </recommendedName>
</protein>
<evidence type="ECO:0000313" key="4">
    <source>
        <dbReference type="EMBL" id="AKF06666.1"/>
    </source>
</evidence>
<evidence type="ECO:0000259" key="3">
    <source>
        <dbReference type="PROSITE" id="PS50977"/>
    </source>
</evidence>
<dbReference type="GO" id="GO:0003700">
    <property type="term" value="F:DNA-binding transcription factor activity"/>
    <property type="evidence" value="ECO:0007669"/>
    <property type="project" value="TreeGrafter"/>
</dbReference>
<evidence type="ECO:0000256" key="1">
    <source>
        <dbReference type="ARBA" id="ARBA00023125"/>
    </source>
</evidence>
<organism evidence="4 5">
    <name type="scientific">Sandaracinus amylolyticus</name>
    <dbReference type="NCBI Taxonomy" id="927083"/>
    <lineage>
        <taxon>Bacteria</taxon>
        <taxon>Pseudomonadati</taxon>
        <taxon>Myxococcota</taxon>
        <taxon>Polyangia</taxon>
        <taxon>Polyangiales</taxon>
        <taxon>Sandaracinaceae</taxon>
        <taxon>Sandaracinus</taxon>
    </lineage>
</organism>
<feature type="DNA-binding region" description="H-T-H motif" evidence="2">
    <location>
        <begin position="32"/>
        <end position="51"/>
    </location>
</feature>
<dbReference type="GO" id="GO:0000976">
    <property type="term" value="F:transcription cis-regulatory region binding"/>
    <property type="evidence" value="ECO:0007669"/>
    <property type="project" value="TreeGrafter"/>
</dbReference>